<dbReference type="Proteomes" id="UP001596022">
    <property type="component" value="Unassembled WGS sequence"/>
</dbReference>
<sequence>MFKRKGRLRWENDEKLLTLLTECKNQWLKQKRIIEESIEPSEEVLHQVRLAEAKYLFLLKEARQRKMVFSQNNNHKRNKPPYN</sequence>
<proteinExistence type="predicted"/>
<keyword evidence="2" id="KW-1185">Reference proteome</keyword>
<accession>A0ABV9GS31</accession>
<dbReference type="EMBL" id="JBHSFW010000011">
    <property type="protein sequence ID" value="MFC4619756.1"/>
    <property type="molecule type" value="Genomic_DNA"/>
</dbReference>
<evidence type="ECO:0000313" key="2">
    <source>
        <dbReference type="Proteomes" id="UP001596022"/>
    </source>
</evidence>
<protein>
    <submittedName>
        <fullName evidence="1">YaaL family protein</fullName>
    </submittedName>
</protein>
<dbReference type="RefSeq" id="WP_376846847.1">
    <property type="nucleotide sequence ID" value="NZ_JBHSFW010000011.1"/>
</dbReference>
<dbReference type="Pfam" id="PF10704">
    <property type="entry name" value="DUF2508"/>
    <property type="match status" value="1"/>
</dbReference>
<comment type="caution">
    <text evidence="1">The sequence shown here is derived from an EMBL/GenBank/DDBJ whole genome shotgun (WGS) entry which is preliminary data.</text>
</comment>
<reference evidence="2" key="1">
    <citation type="journal article" date="2019" name="Int. J. Syst. Evol. Microbiol.">
        <title>The Global Catalogue of Microorganisms (GCM) 10K type strain sequencing project: providing services to taxonomists for standard genome sequencing and annotation.</title>
        <authorList>
            <consortium name="The Broad Institute Genomics Platform"/>
            <consortium name="The Broad Institute Genome Sequencing Center for Infectious Disease"/>
            <person name="Wu L."/>
            <person name="Ma J."/>
        </authorList>
    </citation>
    <scope>NUCLEOTIDE SEQUENCE [LARGE SCALE GENOMIC DNA]</scope>
    <source>
        <strain evidence="2">CGMCC 1.16306</strain>
    </source>
</reference>
<gene>
    <name evidence="1" type="ORF">ACFO4N_13660</name>
</gene>
<evidence type="ECO:0000313" key="1">
    <source>
        <dbReference type="EMBL" id="MFC4619756.1"/>
    </source>
</evidence>
<organism evidence="1 2">
    <name type="scientific">Camelliibacillus cellulosilyticus</name>
    <dbReference type="NCBI Taxonomy" id="2174486"/>
    <lineage>
        <taxon>Bacteria</taxon>
        <taxon>Bacillati</taxon>
        <taxon>Bacillota</taxon>
        <taxon>Bacilli</taxon>
        <taxon>Bacillales</taxon>
        <taxon>Sporolactobacillaceae</taxon>
        <taxon>Camelliibacillus</taxon>
    </lineage>
</organism>
<name>A0ABV9GS31_9BACL</name>
<dbReference type="InterPro" id="IPR019644">
    <property type="entry name" value="DUF2508"/>
</dbReference>